<name>X0XDH2_9ZZZZ</name>
<protein>
    <submittedName>
        <fullName evidence="1">Uncharacterized protein</fullName>
    </submittedName>
</protein>
<dbReference type="AlphaFoldDB" id="X0XDH2"/>
<evidence type="ECO:0000313" key="1">
    <source>
        <dbReference type="EMBL" id="GAG41244.1"/>
    </source>
</evidence>
<proteinExistence type="predicted"/>
<comment type="caution">
    <text evidence="1">The sequence shown here is derived from an EMBL/GenBank/DDBJ whole genome shotgun (WGS) entry which is preliminary data.</text>
</comment>
<dbReference type="EMBL" id="BARS01041024">
    <property type="protein sequence ID" value="GAG41244.1"/>
    <property type="molecule type" value="Genomic_DNA"/>
</dbReference>
<gene>
    <name evidence="1" type="ORF">S01H1_62457</name>
</gene>
<reference evidence="1" key="1">
    <citation type="journal article" date="2014" name="Front. Microbiol.">
        <title>High frequency of phylogenetically diverse reductive dehalogenase-homologous genes in deep subseafloor sedimentary metagenomes.</title>
        <authorList>
            <person name="Kawai M."/>
            <person name="Futagami T."/>
            <person name="Toyoda A."/>
            <person name="Takaki Y."/>
            <person name="Nishi S."/>
            <person name="Hori S."/>
            <person name="Arai W."/>
            <person name="Tsubouchi T."/>
            <person name="Morono Y."/>
            <person name="Uchiyama I."/>
            <person name="Ito T."/>
            <person name="Fujiyama A."/>
            <person name="Inagaki F."/>
            <person name="Takami H."/>
        </authorList>
    </citation>
    <scope>NUCLEOTIDE SEQUENCE</scope>
    <source>
        <strain evidence="1">Expedition CK06-06</strain>
    </source>
</reference>
<accession>X0XDH2</accession>
<sequence>MKTTNDILLHVKQNESECLDHRDYGRLLDFFPFEEWKHFGFEQKFKSEYKEDTPKHIPIKLTEKIVLIQLQRDLAFAFEKALAQRCISASFMHEVIQMWMWILDDELANFNNYPMYGLPLFKAVALKYNFPNEIGEDVGDEAKYDSNYSDYIKKHGKEAIE</sequence>
<organism evidence="1">
    <name type="scientific">marine sediment metagenome</name>
    <dbReference type="NCBI Taxonomy" id="412755"/>
    <lineage>
        <taxon>unclassified sequences</taxon>
        <taxon>metagenomes</taxon>
        <taxon>ecological metagenomes</taxon>
    </lineage>
</organism>